<evidence type="ECO:0000256" key="1">
    <source>
        <dbReference type="ARBA" id="ARBA00038476"/>
    </source>
</evidence>
<feature type="transmembrane region" description="Helical" evidence="3">
    <location>
        <begin position="20"/>
        <end position="42"/>
    </location>
</feature>
<dbReference type="InterPro" id="IPR029069">
    <property type="entry name" value="HotDog_dom_sf"/>
</dbReference>
<reference evidence="5" key="1">
    <citation type="submission" date="2015-05" db="EMBL/GenBank/DDBJ databases">
        <authorList>
            <person name="Fogelqvist Johan"/>
        </authorList>
    </citation>
    <scope>NUCLEOTIDE SEQUENCE [LARGE SCALE GENOMIC DNA]</scope>
</reference>
<proteinExistence type="inferred from homology"/>
<keyword evidence="3" id="KW-0812">Transmembrane</keyword>
<gene>
    <name evidence="4" type="ORF">BN1723_011222</name>
</gene>
<dbReference type="Proteomes" id="UP000045706">
    <property type="component" value="Unassembled WGS sequence"/>
</dbReference>
<organism evidence="4 5">
    <name type="scientific">Verticillium longisporum</name>
    <name type="common">Verticillium dahliae var. longisporum</name>
    <dbReference type="NCBI Taxonomy" id="100787"/>
    <lineage>
        <taxon>Eukaryota</taxon>
        <taxon>Fungi</taxon>
        <taxon>Dikarya</taxon>
        <taxon>Ascomycota</taxon>
        <taxon>Pezizomycotina</taxon>
        <taxon>Sordariomycetes</taxon>
        <taxon>Hypocreomycetidae</taxon>
        <taxon>Glomerellales</taxon>
        <taxon>Plectosphaerellaceae</taxon>
        <taxon>Verticillium</taxon>
    </lineage>
</organism>
<accession>A0A0G4L4Y0</accession>
<dbReference type="EMBL" id="CVQI01007668">
    <property type="protein sequence ID" value="CRK17092.1"/>
    <property type="molecule type" value="Genomic_DNA"/>
</dbReference>
<dbReference type="InterPro" id="IPR051490">
    <property type="entry name" value="THEM6_lcsJ_thioesterase"/>
</dbReference>
<dbReference type="SUPFAM" id="SSF54637">
    <property type="entry name" value="Thioesterase/thiol ester dehydrase-isomerase"/>
    <property type="match status" value="1"/>
</dbReference>
<evidence type="ECO:0000256" key="3">
    <source>
        <dbReference type="SAM" id="Phobius"/>
    </source>
</evidence>
<dbReference type="PANTHER" id="PTHR12475:SF4">
    <property type="entry name" value="PROTEIN THEM6"/>
    <property type="match status" value="1"/>
</dbReference>
<name>A0A0G4L4Y0_VERLO</name>
<evidence type="ECO:0000313" key="4">
    <source>
        <dbReference type="EMBL" id="CRK17092.1"/>
    </source>
</evidence>
<feature type="region of interest" description="Disordered" evidence="2">
    <location>
        <begin position="175"/>
        <end position="197"/>
    </location>
</feature>
<feature type="compositionally biased region" description="Basic and acidic residues" evidence="2">
    <location>
        <begin position="188"/>
        <end position="197"/>
    </location>
</feature>
<dbReference type="PANTHER" id="PTHR12475">
    <property type="match status" value="1"/>
</dbReference>
<comment type="similarity">
    <text evidence="1">Belongs to the lcsJ thioesterase family.</text>
</comment>
<evidence type="ECO:0000256" key="2">
    <source>
        <dbReference type="SAM" id="MobiDB-lite"/>
    </source>
</evidence>
<dbReference type="CDD" id="cd00586">
    <property type="entry name" value="4HBT"/>
    <property type="match status" value="1"/>
</dbReference>
<keyword evidence="3" id="KW-0472">Membrane</keyword>
<keyword evidence="3" id="KW-1133">Transmembrane helix</keyword>
<sequence length="283" mass="32265">MSSIWSGSAAYWPAAASVLSWRNLAVLFAVANLKSLPFMWFLRFLRAFVRRLTDRAPRKLLSPRCLFLPAISATRSPALECDYNLHKSNSTYFTDMDMSRGNFSLVLFSKPFNPIPGPRHFTMILGGTTCTWRREIKPYQAYELWTRIISWDDKWLYVVTHFVRANKFKPAEYVMQPGKGRRSQKTQAAEKKSDEKEDAEERLKAVFASSVARYVFKNHRRTIRPEEVLALVGLLPTTEAELDEVEASRAKALPIGKLEAGWDAVHSSFEPGAAALGWYNSAY</sequence>
<evidence type="ECO:0000313" key="5">
    <source>
        <dbReference type="Proteomes" id="UP000045706"/>
    </source>
</evidence>
<protein>
    <recommendedName>
        <fullName evidence="6">Thioesterase domain-containing protein</fullName>
    </recommendedName>
</protein>
<evidence type="ECO:0008006" key="6">
    <source>
        <dbReference type="Google" id="ProtNLM"/>
    </source>
</evidence>
<dbReference type="AlphaFoldDB" id="A0A0G4L4Y0"/>
<dbReference type="Pfam" id="PF13279">
    <property type="entry name" value="4HBT_2"/>
    <property type="match status" value="1"/>
</dbReference>